<evidence type="ECO:0000256" key="4">
    <source>
        <dbReference type="ARBA" id="ARBA00022692"/>
    </source>
</evidence>
<feature type="compositionally biased region" description="Polar residues" evidence="8">
    <location>
        <begin position="387"/>
        <end position="399"/>
    </location>
</feature>
<evidence type="ECO:0000259" key="10">
    <source>
        <dbReference type="Pfam" id="PF01694"/>
    </source>
</evidence>
<feature type="compositionally biased region" description="Polar residues" evidence="8">
    <location>
        <begin position="356"/>
        <end position="368"/>
    </location>
</feature>
<feature type="compositionally biased region" description="Basic and acidic residues" evidence="8">
    <location>
        <begin position="402"/>
        <end position="414"/>
    </location>
</feature>
<dbReference type="InterPro" id="IPR035952">
    <property type="entry name" value="Rhomboid-like_sf"/>
</dbReference>
<dbReference type="GeneID" id="100376736"/>
<dbReference type="Pfam" id="PF01694">
    <property type="entry name" value="Rhomboid"/>
    <property type="match status" value="1"/>
</dbReference>
<dbReference type="PANTHER" id="PTHR43066">
    <property type="entry name" value="RHOMBOID-RELATED PROTEIN"/>
    <property type="match status" value="1"/>
</dbReference>
<sequence>MIGRRRGAMYGRRRAEGLGILLLAIQVMRVGLDNIPPVTLASLVANTVIYLRILQVPSIQTVCVSAVKVWHQHEWSRLLLASWFHTSDMHLYFNMASFLWKGMSLERKLGSKYFAYMIAVFSVLTSSLLVCLDILASEVFGDASYLYSCAVGFSAVIFSIKMVTTYSMAPGTQWIMGLIPVHSRIACWVELVLIQVLVPNVSFTGHLAGILVGLAYVKGPLKRNMDLFLQPDNEIRHRGRTQGNRNTWSQRFFGGGTTGTQRQPVHVRNANQYDEVVYTGGLSEDEQLARALHDSSQHTGYEMNHNEEVNHTYEQRARLYPTLPNDAVPSAPPPPGPSAPPLEVDDQPLPYGFTDPTVNQSRRAPQSHSHVDSSRPTEPPSYHFVEQNRQSGNHSNSVIDNDELRRRRLARFDR</sequence>
<keyword evidence="11" id="KW-1185">Reference proteome</keyword>
<dbReference type="SUPFAM" id="SSF144091">
    <property type="entry name" value="Rhomboid-like"/>
    <property type="match status" value="1"/>
</dbReference>
<evidence type="ECO:0000256" key="9">
    <source>
        <dbReference type="SAM" id="Phobius"/>
    </source>
</evidence>
<keyword evidence="6 9" id="KW-1133">Transmembrane helix</keyword>
<protein>
    <submittedName>
        <fullName evidence="12">Rhomboid-related protein 4-like</fullName>
    </submittedName>
</protein>
<comment type="subcellular location">
    <subcellularLocation>
        <location evidence="1">Membrane</location>
        <topology evidence="1">Multi-pass membrane protein</topology>
    </subcellularLocation>
</comment>
<evidence type="ECO:0000256" key="5">
    <source>
        <dbReference type="ARBA" id="ARBA00022801"/>
    </source>
</evidence>
<organism evidence="11 12">
    <name type="scientific">Saccoglossus kowalevskii</name>
    <name type="common">Acorn worm</name>
    <dbReference type="NCBI Taxonomy" id="10224"/>
    <lineage>
        <taxon>Eukaryota</taxon>
        <taxon>Metazoa</taxon>
        <taxon>Hemichordata</taxon>
        <taxon>Enteropneusta</taxon>
        <taxon>Harrimaniidae</taxon>
        <taxon>Saccoglossus</taxon>
    </lineage>
</organism>
<proteinExistence type="inferred from homology"/>
<accession>A0ABM0GU85</accession>
<feature type="domain" description="Peptidase S54 rhomboid" evidence="10">
    <location>
        <begin position="73"/>
        <end position="217"/>
    </location>
</feature>
<evidence type="ECO:0000313" key="12">
    <source>
        <dbReference type="RefSeq" id="XP_002737468.1"/>
    </source>
</evidence>
<feature type="compositionally biased region" description="Pro residues" evidence="8">
    <location>
        <begin position="330"/>
        <end position="340"/>
    </location>
</feature>
<keyword evidence="4 9" id="KW-0812">Transmembrane</keyword>
<evidence type="ECO:0000313" key="11">
    <source>
        <dbReference type="Proteomes" id="UP000694865"/>
    </source>
</evidence>
<keyword evidence="3" id="KW-0645">Protease</keyword>
<evidence type="ECO:0000256" key="2">
    <source>
        <dbReference type="ARBA" id="ARBA00009045"/>
    </source>
</evidence>
<gene>
    <name evidence="12" type="primary">LOC100376736</name>
</gene>
<feature type="transmembrane region" description="Helical" evidence="9">
    <location>
        <begin position="113"/>
        <end position="137"/>
    </location>
</feature>
<name>A0ABM0GU85_SACKO</name>
<feature type="region of interest" description="Disordered" evidence="8">
    <location>
        <begin position="323"/>
        <end position="414"/>
    </location>
</feature>
<evidence type="ECO:0000256" key="1">
    <source>
        <dbReference type="ARBA" id="ARBA00004141"/>
    </source>
</evidence>
<comment type="similarity">
    <text evidence="2">Belongs to the peptidase S54 family.</text>
</comment>
<feature type="transmembrane region" description="Helical" evidence="9">
    <location>
        <begin position="143"/>
        <end position="163"/>
    </location>
</feature>
<evidence type="ECO:0000256" key="7">
    <source>
        <dbReference type="ARBA" id="ARBA00023136"/>
    </source>
</evidence>
<dbReference type="Gene3D" id="1.20.1540.10">
    <property type="entry name" value="Rhomboid-like"/>
    <property type="match status" value="1"/>
</dbReference>
<evidence type="ECO:0000256" key="3">
    <source>
        <dbReference type="ARBA" id="ARBA00022670"/>
    </source>
</evidence>
<keyword evidence="5" id="KW-0378">Hydrolase</keyword>
<dbReference type="PANTHER" id="PTHR43066:SF1">
    <property type="entry name" value="RHOMBOID PROTEIN 2"/>
    <property type="match status" value="1"/>
</dbReference>
<reference evidence="12" key="1">
    <citation type="submission" date="2025-08" db="UniProtKB">
        <authorList>
            <consortium name="RefSeq"/>
        </authorList>
    </citation>
    <scope>IDENTIFICATION</scope>
    <source>
        <tissue evidence="12">Testes</tissue>
    </source>
</reference>
<feature type="transmembrane region" description="Helical" evidence="9">
    <location>
        <begin position="75"/>
        <end position="93"/>
    </location>
</feature>
<evidence type="ECO:0000256" key="8">
    <source>
        <dbReference type="SAM" id="MobiDB-lite"/>
    </source>
</evidence>
<feature type="region of interest" description="Disordered" evidence="8">
    <location>
        <begin position="238"/>
        <end position="262"/>
    </location>
</feature>
<dbReference type="Proteomes" id="UP000694865">
    <property type="component" value="Unplaced"/>
</dbReference>
<dbReference type="InterPro" id="IPR022764">
    <property type="entry name" value="Peptidase_S54_rhomboid_dom"/>
</dbReference>
<feature type="transmembrane region" description="Helical" evidence="9">
    <location>
        <begin position="203"/>
        <end position="221"/>
    </location>
</feature>
<evidence type="ECO:0000256" key="6">
    <source>
        <dbReference type="ARBA" id="ARBA00022989"/>
    </source>
</evidence>
<dbReference type="RefSeq" id="XP_002737468.1">
    <property type="nucleotide sequence ID" value="XM_002737422.2"/>
</dbReference>
<keyword evidence="7 9" id="KW-0472">Membrane</keyword>